<evidence type="ECO:0000313" key="3">
    <source>
        <dbReference type="Proteomes" id="UP000267128"/>
    </source>
</evidence>
<protein>
    <submittedName>
        <fullName evidence="2">Uncharacterized protein</fullName>
    </submittedName>
</protein>
<evidence type="ECO:0000313" key="2">
    <source>
        <dbReference type="EMBL" id="RNL64395.1"/>
    </source>
</evidence>
<accession>A0A3N0CLP7</accession>
<dbReference type="EMBL" id="RJSE01000005">
    <property type="protein sequence ID" value="RNL64395.1"/>
    <property type="molecule type" value="Genomic_DNA"/>
</dbReference>
<evidence type="ECO:0000256" key="1">
    <source>
        <dbReference type="SAM" id="Phobius"/>
    </source>
</evidence>
<feature type="transmembrane region" description="Helical" evidence="1">
    <location>
        <begin position="12"/>
        <end position="31"/>
    </location>
</feature>
<keyword evidence="1" id="KW-0812">Transmembrane</keyword>
<keyword evidence="1" id="KW-1133">Transmembrane helix</keyword>
<name>A0A3N0CLP7_9ACTN</name>
<dbReference type="RefSeq" id="WP_123226972.1">
    <property type="nucleotide sequence ID" value="NZ_RJSE01000005.1"/>
</dbReference>
<sequence>MIPLTTADANAGYLIIGAVIGLVGAGIIWFAQRSSFDRRAVRKCAETLGVETIPTAHQFADSLTTGEDEYAERHWSEAMERDCAQSLAIAKHNVDAHRRLASVPVQGKPSGWS</sequence>
<keyword evidence="3" id="KW-1185">Reference proteome</keyword>
<proteinExistence type="predicted"/>
<gene>
    <name evidence="2" type="ORF">EFK50_07680</name>
</gene>
<dbReference type="AlphaFoldDB" id="A0A3N0CLP7"/>
<reference evidence="2 3" key="1">
    <citation type="submission" date="2018-11" db="EMBL/GenBank/DDBJ databases">
        <authorList>
            <person name="Li F."/>
        </authorList>
    </citation>
    <scope>NUCLEOTIDE SEQUENCE [LARGE SCALE GENOMIC DNA]</scope>
    <source>
        <strain evidence="2 3">Gsoil 097</strain>
    </source>
</reference>
<dbReference type="Proteomes" id="UP000267128">
    <property type="component" value="Unassembled WGS sequence"/>
</dbReference>
<comment type="caution">
    <text evidence="2">The sequence shown here is derived from an EMBL/GenBank/DDBJ whole genome shotgun (WGS) entry which is preliminary data.</text>
</comment>
<organism evidence="2 3">
    <name type="scientific">Nocardioides marmoriginsengisoli</name>
    <dbReference type="NCBI Taxonomy" id="661483"/>
    <lineage>
        <taxon>Bacteria</taxon>
        <taxon>Bacillati</taxon>
        <taxon>Actinomycetota</taxon>
        <taxon>Actinomycetes</taxon>
        <taxon>Propionibacteriales</taxon>
        <taxon>Nocardioidaceae</taxon>
        <taxon>Nocardioides</taxon>
    </lineage>
</organism>
<keyword evidence="1" id="KW-0472">Membrane</keyword>